<feature type="transmembrane region" description="Helical" evidence="1">
    <location>
        <begin position="120"/>
        <end position="143"/>
    </location>
</feature>
<keyword evidence="1" id="KW-0472">Membrane</keyword>
<evidence type="ECO:0000256" key="1">
    <source>
        <dbReference type="SAM" id="Phobius"/>
    </source>
</evidence>
<protein>
    <submittedName>
        <fullName evidence="2">Uncharacterized protein</fullName>
    </submittedName>
</protein>
<feature type="transmembrane region" description="Helical" evidence="1">
    <location>
        <begin position="12"/>
        <end position="36"/>
    </location>
</feature>
<feature type="transmembrane region" description="Helical" evidence="1">
    <location>
        <begin position="82"/>
        <end position="100"/>
    </location>
</feature>
<accession>A0AAN8PSS7</accession>
<keyword evidence="1" id="KW-1133">Transmembrane helix</keyword>
<organism evidence="2 3">
    <name type="scientific">Polyplax serrata</name>
    <name type="common">Common mouse louse</name>
    <dbReference type="NCBI Taxonomy" id="468196"/>
    <lineage>
        <taxon>Eukaryota</taxon>
        <taxon>Metazoa</taxon>
        <taxon>Ecdysozoa</taxon>
        <taxon>Arthropoda</taxon>
        <taxon>Hexapoda</taxon>
        <taxon>Insecta</taxon>
        <taxon>Pterygota</taxon>
        <taxon>Neoptera</taxon>
        <taxon>Paraneoptera</taxon>
        <taxon>Psocodea</taxon>
        <taxon>Troctomorpha</taxon>
        <taxon>Phthiraptera</taxon>
        <taxon>Anoplura</taxon>
        <taxon>Polyplacidae</taxon>
        <taxon>Polyplax</taxon>
    </lineage>
</organism>
<feature type="transmembrane region" description="Helical" evidence="1">
    <location>
        <begin position="42"/>
        <end position="70"/>
    </location>
</feature>
<name>A0AAN8PSS7_POLSC</name>
<dbReference type="AlphaFoldDB" id="A0AAN8PSS7"/>
<dbReference type="Proteomes" id="UP001372834">
    <property type="component" value="Unassembled WGS sequence"/>
</dbReference>
<keyword evidence="1" id="KW-0812">Transmembrane</keyword>
<comment type="caution">
    <text evidence="2">The sequence shown here is derived from an EMBL/GenBank/DDBJ whole genome shotgun (WGS) entry which is preliminary data.</text>
</comment>
<evidence type="ECO:0000313" key="2">
    <source>
        <dbReference type="EMBL" id="KAK6617366.1"/>
    </source>
</evidence>
<gene>
    <name evidence="2" type="ORF">RUM43_014375</name>
</gene>
<dbReference type="EMBL" id="JAWJWE010000044">
    <property type="protein sequence ID" value="KAK6617366.1"/>
    <property type="molecule type" value="Genomic_DNA"/>
</dbReference>
<evidence type="ECO:0000313" key="3">
    <source>
        <dbReference type="Proteomes" id="UP001372834"/>
    </source>
</evidence>
<reference evidence="2 3" key="1">
    <citation type="submission" date="2023-10" db="EMBL/GenBank/DDBJ databases">
        <title>Genomes of two closely related lineages of the louse Polyplax serrata with different host specificities.</title>
        <authorList>
            <person name="Martinu J."/>
            <person name="Tarabai H."/>
            <person name="Stefka J."/>
            <person name="Hypsa V."/>
        </authorList>
    </citation>
    <scope>NUCLEOTIDE SEQUENCE [LARGE SCALE GENOMIC DNA]</scope>
    <source>
        <strain evidence="2">HR10_N</strain>
    </source>
</reference>
<proteinExistence type="predicted"/>
<sequence length="161" mass="18487">MSCTLKGPVKKLIFCCDVDCEAILILISFVCFYISLIHLTNWIAFFCYIILIPFVISMVLYFVGGLVLCLGVTTSTPGLINLFRWIMAVCLLSNVVYVVMLNFNQKCVHDNIKWAVTYPIYYHLLVFLEFLLMGLIPGINFLVTLYSTIYVTDYLSEINEY</sequence>